<gene>
    <name evidence="1" type="ORF">FOB19_09770</name>
</gene>
<evidence type="ECO:0000313" key="2">
    <source>
        <dbReference type="Proteomes" id="UP000509126"/>
    </source>
</evidence>
<proteinExistence type="predicted"/>
<name>A0A646MRS8_ACILW</name>
<sequence>MADKRLTKVATKLLEGYLIDQWSDFENFEFLNDVEFLDQLNNHISFLGKKCIQTPCGGGYFLIYLDIESDPEIKKVITKQFEENVSKMEPLVDWLRLFRKAGGRNEPLIGGDRITSGEILVEVEKSKHVQKGLKELSAKLGKTASTVKDQINGVIQFLVQREYLVPVGVVGTEFLATSRWSIFYDEAEYLAEHNAIDITQTDDVEQGELL</sequence>
<accession>A0A646MRS8</accession>
<dbReference type="Proteomes" id="UP000509126">
    <property type="component" value="Chromosome"/>
</dbReference>
<organism evidence="1 2">
    <name type="scientific">Acinetobacter lwoffii</name>
    <dbReference type="NCBI Taxonomy" id="28090"/>
    <lineage>
        <taxon>Bacteria</taxon>
        <taxon>Pseudomonadati</taxon>
        <taxon>Pseudomonadota</taxon>
        <taxon>Gammaproteobacteria</taxon>
        <taxon>Moraxellales</taxon>
        <taxon>Moraxellaceae</taxon>
        <taxon>Acinetobacter</taxon>
    </lineage>
</organism>
<evidence type="ECO:0000313" key="1">
    <source>
        <dbReference type="EMBL" id="QKU21662.1"/>
    </source>
</evidence>
<dbReference type="GeneID" id="89664470"/>
<dbReference type="RefSeq" id="WP_004676008.1">
    <property type="nucleotide sequence ID" value="NZ_CAYTBE010000050.1"/>
</dbReference>
<dbReference type="InterPro" id="IPR053841">
    <property type="entry name" value="MksE"/>
</dbReference>
<reference evidence="1 2" key="1">
    <citation type="submission" date="2019-11" db="EMBL/GenBank/DDBJ databases">
        <title>FDA dAtabase for Regulatory Grade micrObial Sequences (FDA-ARGOS): Supporting development and validation of Infectious Disease Dx tests.</title>
        <authorList>
            <person name="Patel R."/>
            <person name="Rucinski S."/>
            <person name="Tallon L."/>
            <person name="Sadzewicz L."/>
            <person name="Vavikolanu K."/>
            <person name="Mehta A."/>
            <person name="Aluvathingal J."/>
            <person name="Nadendla S."/>
            <person name="Nandy P."/>
            <person name="Geyer C."/>
            <person name="Yan Y."/>
            <person name="Sichtig H."/>
        </authorList>
    </citation>
    <scope>NUCLEOTIDE SEQUENCE [LARGE SCALE GENOMIC DNA]</scope>
    <source>
        <strain evidence="1 2">FDAARGOS_557</strain>
    </source>
</reference>
<dbReference type="AlphaFoldDB" id="A0A646MRS8"/>
<protein>
    <submittedName>
        <fullName evidence="1">Uncharacterized protein</fullName>
    </submittedName>
</protein>
<dbReference type="EMBL" id="CP054803">
    <property type="protein sequence ID" value="QKU21662.1"/>
    <property type="molecule type" value="Genomic_DNA"/>
</dbReference>
<dbReference type="Pfam" id="PF21980">
    <property type="entry name" value="MksE"/>
    <property type="match status" value="1"/>
</dbReference>